<dbReference type="Pfam" id="PF04932">
    <property type="entry name" value="Wzy_C"/>
    <property type="match status" value="1"/>
</dbReference>
<evidence type="ECO:0000256" key="4">
    <source>
        <dbReference type="ARBA" id="ARBA00023136"/>
    </source>
</evidence>
<dbReference type="PANTHER" id="PTHR37422:SF13">
    <property type="entry name" value="LIPOPOLYSACCHARIDE BIOSYNTHESIS PROTEIN PA4999-RELATED"/>
    <property type="match status" value="1"/>
</dbReference>
<feature type="transmembrane region" description="Helical" evidence="5">
    <location>
        <begin position="207"/>
        <end position="224"/>
    </location>
</feature>
<evidence type="ECO:0000256" key="5">
    <source>
        <dbReference type="SAM" id="Phobius"/>
    </source>
</evidence>
<reference evidence="7 8" key="1">
    <citation type="submission" date="2015-08" db="EMBL/GenBank/DDBJ databases">
        <authorList>
            <person name="Babu N.S."/>
            <person name="Beckwith C.J."/>
            <person name="Beseler K.G."/>
            <person name="Brison A."/>
            <person name="Carone J.V."/>
            <person name="Caskin T.P."/>
            <person name="Diamond M."/>
            <person name="Durham M.E."/>
            <person name="Foxe J.M."/>
            <person name="Go M."/>
            <person name="Henderson B.A."/>
            <person name="Jones I.B."/>
            <person name="McGettigan J.A."/>
            <person name="Micheletti S.J."/>
            <person name="Nasrallah M.E."/>
            <person name="Ortiz D."/>
            <person name="Piller C.R."/>
            <person name="Privatt S.R."/>
            <person name="Schneider S.L."/>
            <person name="Sharp S."/>
            <person name="Smith T.C."/>
            <person name="Stanton J.D."/>
            <person name="Ullery H.E."/>
            <person name="Wilson R.J."/>
            <person name="Serrano M.G."/>
            <person name="Buck G."/>
            <person name="Lee V."/>
            <person name="Wang Y."/>
            <person name="Carvalho R."/>
            <person name="Voegtly L."/>
            <person name="Shi R."/>
            <person name="Duckworth R."/>
            <person name="Johnson A."/>
            <person name="Loviza R."/>
            <person name="Walstead R."/>
            <person name="Shah Z."/>
            <person name="Kiflezghi M."/>
            <person name="Wade K."/>
            <person name="Ball S.L."/>
            <person name="Bradley K.W."/>
            <person name="Asai D.J."/>
            <person name="Bowman C.A."/>
            <person name="Russell D.A."/>
            <person name="Pope W.H."/>
            <person name="Jacobs-Sera D."/>
            <person name="Hendrix R.W."/>
            <person name="Hatfull G.F."/>
        </authorList>
    </citation>
    <scope>NUCLEOTIDE SEQUENCE [LARGE SCALE GENOMIC DNA]</scope>
    <source>
        <strain evidence="7 8">DSM 27648</strain>
    </source>
</reference>
<keyword evidence="3 5" id="KW-1133">Transmembrane helix</keyword>
<dbReference type="Proteomes" id="UP000064967">
    <property type="component" value="Chromosome"/>
</dbReference>
<feature type="transmembrane region" description="Helical" evidence="5">
    <location>
        <begin position="328"/>
        <end position="344"/>
    </location>
</feature>
<dbReference type="KEGG" id="llu:AKJ09_05890"/>
<comment type="subcellular location">
    <subcellularLocation>
        <location evidence="1">Membrane</location>
        <topology evidence="1">Multi-pass membrane protein</topology>
    </subcellularLocation>
</comment>
<dbReference type="InterPro" id="IPR007016">
    <property type="entry name" value="O-antigen_ligase-rel_domated"/>
</dbReference>
<sequence length="560" mass="60787">MNNRPRTPGASSFPPPPAPNAAQNALLQKVAAKYGAFGARPADEELDRRVLADDFFKPTLQIIAGVFVASLMAAVVSRPSWGAPGMWANSFRLDSVLIVIWGPLLWWAMSRFRVWKSLRIYLVLSLFIEAFSESMFKEMGVADGGGYWDTVMWPSAVAWYGTLKEFAGIPGASLSTFTLVTGFLLYRAITGKKAENYTPPPRFARQALYTFLGALVGLAVIGILRGGAIEPAFRQTIHLMQLPLVALLFLYALRIPDDLASVGTAFVAAAVARSLLVAYVYFGVCMPAGITAMPGKPEWCTNHSDSVLFVTALMILLSHALEQRNSKVTLRAIGLGAIILLGIVLNNRRLAFVSLGTAPLVMYLALKPSKRKRRVTIALAVLVPLLAGYVLIGSEINSSSPLLKPAKLVTSVMDQKDTSSQSRDVENENLIYTLSQTPLIPKGFGHEYDYSPNNPPVDLGDLFKNYRYIAHNGVLWIWSLAGVGGFALLWFLYPLAGTLALRGYRGAATALERSAALSALAIVVICIVQIWGDQGFSSYMTLLTFGVGFAIATRLAARTA</sequence>
<feature type="transmembrane region" description="Helical" evidence="5">
    <location>
        <begin position="475"/>
        <end position="493"/>
    </location>
</feature>
<accession>A0A0K1Q0T1</accession>
<gene>
    <name evidence="7" type="ORF">AKJ09_05890</name>
</gene>
<feature type="transmembrane region" description="Helical" evidence="5">
    <location>
        <begin position="89"/>
        <end position="108"/>
    </location>
</feature>
<feature type="transmembrane region" description="Helical" evidence="5">
    <location>
        <begin position="375"/>
        <end position="392"/>
    </location>
</feature>
<evidence type="ECO:0000313" key="7">
    <source>
        <dbReference type="EMBL" id="AKU99226.1"/>
    </source>
</evidence>
<keyword evidence="8" id="KW-1185">Reference proteome</keyword>
<dbReference type="RefSeq" id="WP_146650581.1">
    <property type="nucleotide sequence ID" value="NZ_CP012333.1"/>
</dbReference>
<feature type="transmembrane region" description="Helical" evidence="5">
    <location>
        <begin position="120"/>
        <end position="136"/>
    </location>
</feature>
<evidence type="ECO:0000259" key="6">
    <source>
        <dbReference type="Pfam" id="PF04932"/>
    </source>
</evidence>
<organism evidence="7 8">
    <name type="scientific">Labilithrix luteola</name>
    <dbReference type="NCBI Taxonomy" id="1391654"/>
    <lineage>
        <taxon>Bacteria</taxon>
        <taxon>Pseudomonadati</taxon>
        <taxon>Myxococcota</taxon>
        <taxon>Polyangia</taxon>
        <taxon>Polyangiales</taxon>
        <taxon>Labilitrichaceae</taxon>
        <taxon>Labilithrix</taxon>
    </lineage>
</organism>
<keyword evidence="4 5" id="KW-0472">Membrane</keyword>
<feature type="transmembrane region" description="Helical" evidence="5">
    <location>
        <begin position="236"/>
        <end position="253"/>
    </location>
</feature>
<evidence type="ECO:0000256" key="3">
    <source>
        <dbReference type="ARBA" id="ARBA00022989"/>
    </source>
</evidence>
<dbReference type="EMBL" id="CP012333">
    <property type="protein sequence ID" value="AKU99226.1"/>
    <property type="molecule type" value="Genomic_DNA"/>
</dbReference>
<dbReference type="PANTHER" id="PTHR37422">
    <property type="entry name" value="TEICHURONIC ACID BIOSYNTHESIS PROTEIN TUAE"/>
    <property type="match status" value="1"/>
</dbReference>
<feature type="transmembrane region" description="Helical" evidence="5">
    <location>
        <begin position="58"/>
        <end position="77"/>
    </location>
</feature>
<name>A0A0K1Q0T1_9BACT</name>
<protein>
    <recommendedName>
        <fullName evidence="6">O-antigen ligase-related domain-containing protein</fullName>
    </recommendedName>
</protein>
<feature type="transmembrane region" description="Helical" evidence="5">
    <location>
        <begin position="350"/>
        <end position="366"/>
    </location>
</feature>
<evidence type="ECO:0000256" key="1">
    <source>
        <dbReference type="ARBA" id="ARBA00004141"/>
    </source>
</evidence>
<feature type="transmembrane region" description="Helical" evidence="5">
    <location>
        <begin position="514"/>
        <end position="532"/>
    </location>
</feature>
<feature type="transmembrane region" description="Helical" evidence="5">
    <location>
        <begin position="166"/>
        <end position="186"/>
    </location>
</feature>
<proteinExistence type="predicted"/>
<dbReference type="InterPro" id="IPR051533">
    <property type="entry name" value="WaaL-like"/>
</dbReference>
<dbReference type="STRING" id="1391654.AKJ09_05890"/>
<keyword evidence="2 5" id="KW-0812">Transmembrane</keyword>
<dbReference type="AlphaFoldDB" id="A0A0K1Q0T1"/>
<feature type="transmembrane region" description="Helical" evidence="5">
    <location>
        <begin position="265"/>
        <end position="284"/>
    </location>
</feature>
<dbReference type="OrthoDB" id="5489348at2"/>
<evidence type="ECO:0000313" key="8">
    <source>
        <dbReference type="Proteomes" id="UP000064967"/>
    </source>
</evidence>
<feature type="transmembrane region" description="Helical" evidence="5">
    <location>
        <begin position="304"/>
        <end position="321"/>
    </location>
</feature>
<dbReference type="GO" id="GO:0016020">
    <property type="term" value="C:membrane"/>
    <property type="evidence" value="ECO:0007669"/>
    <property type="project" value="UniProtKB-SubCell"/>
</dbReference>
<feature type="domain" description="O-antigen ligase-related" evidence="6">
    <location>
        <begin position="337"/>
        <end position="489"/>
    </location>
</feature>
<evidence type="ECO:0000256" key="2">
    <source>
        <dbReference type="ARBA" id="ARBA00022692"/>
    </source>
</evidence>
<feature type="transmembrane region" description="Helical" evidence="5">
    <location>
        <begin position="538"/>
        <end position="557"/>
    </location>
</feature>